<dbReference type="SMART" id="SM00054">
    <property type="entry name" value="EFh"/>
    <property type="match status" value="4"/>
</dbReference>
<protein>
    <recommendedName>
        <fullName evidence="4">EF-hand domain-containing protein</fullName>
    </recommendedName>
</protein>
<dbReference type="PROSITE" id="PS50222">
    <property type="entry name" value="EF_HAND_2"/>
    <property type="match status" value="3"/>
</dbReference>
<dbReference type="PROSITE" id="PS00018">
    <property type="entry name" value="EF_HAND_1"/>
    <property type="match status" value="2"/>
</dbReference>
<dbReference type="CDD" id="cd00051">
    <property type="entry name" value="EFh"/>
    <property type="match status" value="2"/>
</dbReference>
<keyword evidence="2" id="KW-0677">Repeat</keyword>
<dbReference type="InterPro" id="IPR039647">
    <property type="entry name" value="EF_hand_pair_protein_CML-like"/>
</dbReference>
<dbReference type="Pfam" id="PF13499">
    <property type="entry name" value="EF-hand_7"/>
    <property type="match status" value="1"/>
</dbReference>
<keyword evidence="6" id="KW-1185">Reference proteome</keyword>
<dbReference type="AlphaFoldDB" id="A0AAV8S7L3"/>
<dbReference type="InterPro" id="IPR011992">
    <property type="entry name" value="EF-hand-dom_pair"/>
</dbReference>
<evidence type="ECO:0000256" key="2">
    <source>
        <dbReference type="ARBA" id="ARBA00022737"/>
    </source>
</evidence>
<proteinExistence type="predicted"/>
<evidence type="ECO:0000313" key="5">
    <source>
        <dbReference type="EMBL" id="KAJ8748112.1"/>
    </source>
</evidence>
<reference evidence="5 6" key="1">
    <citation type="submission" date="2021-09" db="EMBL/GenBank/DDBJ databases">
        <title>Genomic insights and catalytic innovation underlie evolution of tropane alkaloids biosynthesis.</title>
        <authorList>
            <person name="Wang Y.-J."/>
            <person name="Tian T."/>
            <person name="Huang J.-P."/>
            <person name="Huang S.-X."/>
        </authorList>
    </citation>
    <scope>NUCLEOTIDE SEQUENCE [LARGE SCALE GENOMIC DNA]</scope>
    <source>
        <strain evidence="5">KIB-2018</strain>
        <tissue evidence="5">Leaf</tissue>
    </source>
</reference>
<dbReference type="PANTHER" id="PTHR10891">
    <property type="entry name" value="EF-HAND CALCIUM-BINDING DOMAIN CONTAINING PROTEIN"/>
    <property type="match status" value="1"/>
</dbReference>
<feature type="domain" description="EF-hand" evidence="4">
    <location>
        <begin position="2"/>
        <end position="37"/>
    </location>
</feature>
<dbReference type="Proteomes" id="UP001159364">
    <property type="component" value="Unassembled WGS sequence"/>
</dbReference>
<feature type="domain" description="EF-hand" evidence="4">
    <location>
        <begin position="73"/>
        <end position="108"/>
    </location>
</feature>
<keyword evidence="3" id="KW-0106">Calcium</keyword>
<evidence type="ECO:0000256" key="3">
    <source>
        <dbReference type="ARBA" id="ARBA00022837"/>
    </source>
</evidence>
<dbReference type="FunFam" id="1.10.238.10:FF:000001">
    <property type="entry name" value="Calmodulin 1"/>
    <property type="match status" value="1"/>
</dbReference>
<dbReference type="EMBL" id="JAIWQS010000019">
    <property type="protein sequence ID" value="KAJ8748112.1"/>
    <property type="molecule type" value="Genomic_DNA"/>
</dbReference>
<dbReference type="Pfam" id="PF13833">
    <property type="entry name" value="EF-hand_8"/>
    <property type="match status" value="1"/>
</dbReference>
<gene>
    <name evidence="5" type="ORF">K2173_012878</name>
</gene>
<sequence>MIKAGEFDVVFKHLDENGDGKVSPVELSRRLGQFGMELCIEEAEMVVGLWDSDGDGLLGAEDIVGLLQAGEKKKLRELREAFGMYDADNCGYITPKNLKKMLSKLGESKSITECKVMINQFDLDGDGALSFEEFRIMM</sequence>
<dbReference type="InterPro" id="IPR002048">
    <property type="entry name" value="EF_hand_dom"/>
</dbReference>
<comment type="caution">
    <text evidence="5">The sequence shown here is derived from an EMBL/GenBank/DDBJ whole genome shotgun (WGS) entry which is preliminary data.</text>
</comment>
<evidence type="ECO:0000259" key="4">
    <source>
        <dbReference type="PROSITE" id="PS50222"/>
    </source>
</evidence>
<feature type="domain" description="EF-hand" evidence="4">
    <location>
        <begin position="109"/>
        <end position="138"/>
    </location>
</feature>
<keyword evidence="1" id="KW-0479">Metal-binding</keyword>
<dbReference type="Gene3D" id="1.10.238.10">
    <property type="entry name" value="EF-hand"/>
    <property type="match status" value="2"/>
</dbReference>
<evidence type="ECO:0000256" key="1">
    <source>
        <dbReference type="ARBA" id="ARBA00022723"/>
    </source>
</evidence>
<evidence type="ECO:0000313" key="6">
    <source>
        <dbReference type="Proteomes" id="UP001159364"/>
    </source>
</evidence>
<organism evidence="5 6">
    <name type="scientific">Erythroxylum novogranatense</name>
    <dbReference type="NCBI Taxonomy" id="1862640"/>
    <lineage>
        <taxon>Eukaryota</taxon>
        <taxon>Viridiplantae</taxon>
        <taxon>Streptophyta</taxon>
        <taxon>Embryophyta</taxon>
        <taxon>Tracheophyta</taxon>
        <taxon>Spermatophyta</taxon>
        <taxon>Magnoliopsida</taxon>
        <taxon>eudicotyledons</taxon>
        <taxon>Gunneridae</taxon>
        <taxon>Pentapetalae</taxon>
        <taxon>rosids</taxon>
        <taxon>fabids</taxon>
        <taxon>Malpighiales</taxon>
        <taxon>Erythroxylaceae</taxon>
        <taxon>Erythroxylum</taxon>
    </lineage>
</organism>
<name>A0AAV8S7L3_9ROSI</name>
<dbReference type="InterPro" id="IPR018247">
    <property type="entry name" value="EF_Hand_1_Ca_BS"/>
</dbReference>
<dbReference type="SUPFAM" id="SSF47473">
    <property type="entry name" value="EF-hand"/>
    <property type="match status" value="1"/>
</dbReference>
<accession>A0AAV8S7L3</accession>
<dbReference type="GO" id="GO:0005509">
    <property type="term" value="F:calcium ion binding"/>
    <property type="evidence" value="ECO:0007669"/>
    <property type="project" value="InterPro"/>
</dbReference>